<dbReference type="Proteomes" id="UP000250358">
    <property type="component" value="Unassembled WGS sequence"/>
</dbReference>
<organism evidence="2 3">
    <name type="scientific">Brevundimonas diminuta</name>
    <name type="common">Pseudomonas diminuta</name>
    <dbReference type="NCBI Taxonomy" id="293"/>
    <lineage>
        <taxon>Bacteria</taxon>
        <taxon>Pseudomonadati</taxon>
        <taxon>Pseudomonadota</taxon>
        <taxon>Alphaproteobacteria</taxon>
        <taxon>Caulobacterales</taxon>
        <taxon>Caulobacteraceae</taxon>
        <taxon>Brevundimonas</taxon>
    </lineage>
</organism>
<protein>
    <submittedName>
        <fullName evidence="2">Uncharacterized protein</fullName>
    </submittedName>
</protein>
<evidence type="ECO:0000256" key="1">
    <source>
        <dbReference type="SAM" id="Phobius"/>
    </source>
</evidence>
<dbReference type="RefSeq" id="WP_128116628.1">
    <property type="nucleotide sequence ID" value="NZ_UAQM01000051.1"/>
</dbReference>
<proteinExistence type="predicted"/>
<evidence type="ECO:0000313" key="2">
    <source>
        <dbReference type="EMBL" id="SPU47009.1"/>
    </source>
</evidence>
<reference evidence="2 3" key="1">
    <citation type="submission" date="2018-06" db="EMBL/GenBank/DDBJ databases">
        <authorList>
            <consortium name="Pathogen Informatics"/>
            <person name="Doyle S."/>
        </authorList>
    </citation>
    <scope>NUCLEOTIDE SEQUENCE [LARGE SCALE GENOMIC DNA]</scope>
    <source>
        <strain evidence="2 3">NCTC11165</strain>
    </source>
</reference>
<dbReference type="AlphaFoldDB" id="A0A2X1ASI2"/>
<name>A0A2X1ASI2_BREDI</name>
<evidence type="ECO:0000313" key="3">
    <source>
        <dbReference type="Proteomes" id="UP000250358"/>
    </source>
</evidence>
<gene>
    <name evidence="2" type="ORF">NCTC11165_03366</name>
</gene>
<feature type="transmembrane region" description="Helical" evidence="1">
    <location>
        <begin position="36"/>
        <end position="55"/>
    </location>
</feature>
<keyword evidence="1" id="KW-1133">Transmembrane helix</keyword>
<keyword evidence="1" id="KW-0812">Transmembrane</keyword>
<accession>A0A2X1ASI2</accession>
<sequence length="61" mass="6377">MNFVRDYILPRLKERSTYVGLVALATAFGIAVDPAYVDVALAVGAAIGGVIGIVWKDTPAA</sequence>
<dbReference type="EMBL" id="UAQM01000051">
    <property type="protein sequence ID" value="SPU47009.1"/>
    <property type="molecule type" value="Genomic_DNA"/>
</dbReference>
<keyword evidence="1" id="KW-0472">Membrane</keyword>